<dbReference type="SUPFAM" id="SSF46565">
    <property type="entry name" value="Chaperone J-domain"/>
    <property type="match status" value="1"/>
</dbReference>
<dbReference type="InterPro" id="IPR015399">
    <property type="entry name" value="DUF1977_DnaJ-like"/>
</dbReference>
<feature type="domain" description="J" evidence="6">
    <location>
        <begin position="1140"/>
        <end position="1220"/>
    </location>
</feature>
<proteinExistence type="predicted"/>
<comment type="caution">
    <text evidence="7">The sequence shown here is derived from an EMBL/GenBank/DDBJ whole genome shotgun (WGS) entry which is preliminary data.</text>
</comment>
<comment type="subcellular location">
    <subcellularLocation>
        <location evidence="1">Membrane</location>
        <topology evidence="1">Single-pass membrane protein</topology>
    </subcellularLocation>
</comment>
<dbReference type="GO" id="GO:0071218">
    <property type="term" value="P:cellular response to misfolded protein"/>
    <property type="evidence" value="ECO:0007669"/>
    <property type="project" value="TreeGrafter"/>
</dbReference>
<dbReference type="Pfam" id="PF00226">
    <property type="entry name" value="DnaJ"/>
    <property type="match status" value="1"/>
</dbReference>
<evidence type="ECO:0000256" key="3">
    <source>
        <dbReference type="ARBA" id="ARBA00022989"/>
    </source>
</evidence>
<dbReference type="CDD" id="cd06257">
    <property type="entry name" value="DnaJ"/>
    <property type="match status" value="1"/>
</dbReference>
<dbReference type="OrthoDB" id="552049at2759"/>
<keyword evidence="2" id="KW-0812">Transmembrane</keyword>
<accession>A0A9P1D8Q4</accession>
<dbReference type="Gene3D" id="1.10.287.110">
    <property type="entry name" value="DnaJ domain"/>
    <property type="match status" value="1"/>
</dbReference>
<evidence type="ECO:0000256" key="5">
    <source>
        <dbReference type="SAM" id="MobiDB-lite"/>
    </source>
</evidence>
<dbReference type="GO" id="GO:0005789">
    <property type="term" value="C:endoplasmic reticulum membrane"/>
    <property type="evidence" value="ECO:0007669"/>
    <property type="project" value="TreeGrafter"/>
</dbReference>
<evidence type="ECO:0000256" key="1">
    <source>
        <dbReference type="ARBA" id="ARBA00004167"/>
    </source>
</evidence>
<feature type="region of interest" description="Disordered" evidence="5">
    <location>
        <begin position="1067"/>
        <end position="1115"/>
    </location>
</feature>
<dbReference type="GO" id="GO:0030544">
    <property type="term" value="F:Hsp70 protein binding"/>
    <property type="evidence" value="ECO:0007669"/>
    <property type="project" value="TreeGrafter"/>
</dbReference>
<dbReference type="InterPro" id="IPR051100">
    <property type="entry name" value="DnaJ_subfamily_B/C"/>
</dbReference>
<dbReference type="PANTHER" id="PTHR43908:SF3">
    <property type="entry name" value="AT29763P-RELATED"/>
    <property type="match status" value="1"/>
</dbReference>
<evidence type="ECO:0000256" key="4">
    <source>
        <dbReference type="ARBA" id="ARBA00023136"/>
    </source>
</evidence>
<protein>
    <submittedName>
        <fullName evidence="8">J domain-containing protein</fullName>
    </submittedName>
</protein>
<dbReference type="InterPro" id="IPR001623">
    <property type="entry name" value="DnaJ_domain"/>
</dbReference>
<dbReference type="EMBL" id="CAMXCT020003470">
    <property type="protein sequence ID" value="CAL1158053.1"/>
    <property type="molecule type" value="Genomic_DNA"/>
</dbReference>
<evidence type="ECO:0000259" key="6">
    <source>
        <dbReference type="PROSITE" id="PS50076"/>
    </source>
</evidence>
<keyword evidence="9" id="KW-1185">Reference proteome</keyword>
<dbReference type="PANTHER" id="PTHR43908">
    <property type="entry name" value="AT29763P-RELATED"/>
    <property type="match status" value="1"/>
</dbReference>
<gene>
    <name evidence="7" type="ORF">C1SCF055_LOCUS30452</name>
</gene>
<evidence type="ECO:0000313" key="7">
    <source>
        <dbReference type="EMBL" id="CAI4004678.1"/>
    </source>
</evidence>
<dbReference type="PROSITE" id="PS50076">
    <property type="entry name" value="DNAJ_2"/>
    <property type="match status" value="1"/>
</dbReference>
<dbReference type="SMART" id="SM00271">
    <property type="entry name" value="DnaJ"/>
    <property type="match status" value="1"/>
</dbReference>
<sequence>MDKANLELIKAALKAVDHFPLPFILQGDFNCDPIQLLGDEANRMHLLDLQQIHHRLRGCPMPATCKGITTPDNAVFSPQAAALIRGVEVCPPGDFDTHQVVLYRLALPSDDMPTYHMPMPRTWIDLQIDPKHMQKAYELALTTRDQPATLQAWGETVELAVDWAYRHTQYDLGVPWSQTKPLPKSHRGRCKPRKPEKTTRVLLTKQARPGDFAPFDEIIRRSTQAKVKQVRRVQALHSRLLKAQKTATFDGWTELQLEWFAILRSRAFGKCFVQWCQNTPELGPPPLTCPDMEYLSTMLQLLRHLTTAEVAFDQAIHRDRQKYLQMLDRKYRGNKQAFASVKEPPMPSLVEMRQVCSEEVIAVLPAPALDMQSTSGWMEAVTRLKELLMHLHYCQPEATIDDNMRYRLEVAQLATQIHAEVTSEQAHLKQFFRLLLDLRQHFAKLQQNEAATAGQVDLQPSNKPSPQQVMGDWSVQEVWVPPPPGVEFFQYSPWGQPTCQLILQWMQLIQWPAAEQIQEGDPGISWTELVLSFTIWAKMVIPLKRSTPQRGEYLQTFDTWEAVNSFAIGLGELSSSFSILVQQVRRLTTCDPWPNRAQGWVRSLYQLGAKNQPFGYKQRPVIPEQRAVVRYLHWYFGQYSTYDQFPPIAGIELGRVNPANMAATWQKGLRLAAKGYNVAKTWRRQPQRRATQVEEVTETEVKVDPVEKLCAKLPLLTGRKNHTEESLDFKVLGSKVGTSVELTLPPLQYWQYMRGKGKTLRKRELPKFQSNADSLVTAKEQAAEAALSSLFRIVDTRLSSSNNQAFARVMAGIFNDGVEIAQIRFPAIDETQRSPGNFLYALAYLARQVSAEAPKRILTACHLRRLRDRPDWLQGFVQQKQRLVMPQNTSILSVSADTQPNNLAAYMEKALREKGAVKLQLAGTKSADQALLALRDLNLQYSHRFCSYFMHGTFQNATGAGYKEALRRWSYKEHALMFVDRMFAYDLGPVLFKPAEALLLFQKPVLSSLVRIAMSEANKEEIEKCKQIAQAALAAGDAEKASRFLQKAKRMCPTDTSIDDLLAKAAAGATGGSSPGASPSPGAARAPDPTASEGPRQRAAASNVRTTKDGKQYTSEQMQLVQRILRTKDAWAGEGGKAQDYYDILEVPKNANEEVAKKAYRKLALKLHPDKNGAPGADEAFKKLSKAFQCLTDPEKKILGRTWVVSRDMAAPRQVYDTYGDEERMPQQQRHHYQQDFMTPEDLFAAFFGGGPAFHQHHHGPRHRHHHDDGQMQRVQIFQALPVLLLVLLTLASNFAAKDGGSKFSFQPNNAYRNERSTATLNVAYYVTDDFEEHYNEGTRNLAEFDRQAFDPHLICHVPEKEDLDVEVQERLKRLEKRGAKLIFHRLSFLDRLTEKLERESVKDVDAECVAGTFARLEIPSILTRSDILERHDRRYALYTDTDVIWWRKVSMNEFMASIPSQKFSVAYTGQISKEEGPINTGVILMNLQNLNKDM</sequence>
<dbReference type="EMBL" id="CAMXCT030003470">
    <property type="protein sequence ID" value="CAL4791990.1"/>
    <property type="molecule type" value="Genomic_DNA"/>
</dbReference>
<keyword evidence="3" id="KW-1133">Transmembrane helix</keyword>
<dbReference type="InterPro" id="IPR036869">
    <property type="entry name" value="J_dom_sf"/>
</dbReference>
<evidence type="ECO:0000313" key="8">
    <source>
        <dbReference type="EMBL" id="CAL4791990.1"/>
    </source>
</evidence>
<dbReference type="EMBL" id="CAMXCT010003470">
    <property type="protein sequence ID" value="CAI4004678.1"/>
    <property type="molecule type" value="Genomic_DNA"/>
</dbReference>
<dbReference type="PRINTS" id="PR00625">
    <property type="entry name" value="JDOMAIN"/>
</dbReference>
<evidence type="ECO:0000256" key="2">
    <source>
        <dbReference type="ARBA" id="ARBA00022692"/>
    </source>
</evidence>
<dbReference type="Proteomes" id="UP001152797">
    <property type="component" value="Unassembled WGS sequence"/>
</dbReference>
<dbReference type="Pfam" id="PF09320">
    <property type="entry name" value="DUF1977"/>
    <property type="match status" value="1"/>
</dbReference>
<name>A0A9P1D8Q4_9DINO</name>
<reference evidence="8 9" key="2">
    <citation type="submission" date="2024-05" db="EMBL/GenBank/DDBJ databases">
        <authorList>
            <person name="Chen Y."/>
            <person name="Shah S."/>
            <person name="Dougan E. K."/>
            <person name="Thang M."/>
            <person name="Chan C."/>
        </authorList>
    </citation>
    <scope>NUCLEOTIDE SEQUENCE [LARGE SCALE GENOMIC DNA]</scope>
</reference>
<organism evidence="7">
    <name type="scientific">Cladocopium goreaui</name>
    <dbReference type="NCBI Taxonomy" id="2562237"/>
    <lineage>
        <taxon>Eukaryota</taxon>
        <taxon>Sar</taxon>
        <taxon>Alveolata</taxon>
        <taxon>Dinophyceae</taxon>
        <taxon>Suessiales</taxon>
        <taxon>Symbiodiniaceae</taxon>
        <taxon>Cladocopium</taxon>
    </lineage>
</organism>
<feature type="compositionally biased region" description="Low complexity" evidence="5">
    <location>
        <begin position="1075"/>
        <end position="1087"/>
    </location>
</feature>
<keyword evidence="4" id="KW-0472">Membrane</keyword>
<reference evidence="7" key="1">
    <citation type="submission" date="2022-10" db="EMBL/GenBank/DDBJ databases">
        <authorList>
            <person name="Chen Y."/>
            <person name="Dougan E. K."/>
            <person name="Chan C."/>
            <person name="Rhodes N."/>
            <person name="Thang M."/>
        </authorList>
    </citation>
    <scope>NUCLEOTIDE SEQUENCE</scope>
</reference>
<feature type="non-terminal residue" evidence="7">
    <location>
        <position position="1"/>
    </location>
</feature>
<evidence type="ECO:0000313" key="9">
    <source>
        <dbReference type="Proteomes" id="UP001152797"/>
    </source>
</evidence>